<dbReference type="Pfam" id="PF07963">
    <property type="entry name" value="N_methyl"/>
    <property type="match status" value="1"/>
</dbReference>
<keyword evidence="2" id="KW-0812">Transmembrane</keyword>
<proteinExistence type="predicted"/>
<keyword evidence="2" id="KW-0472">Membrane</keyword>
<evidence type="ECO:0000313" key="3">
    <source>
        <dbReference type="EMBL" id="BCM25644.1"/>
    </source>
</evidence>
<dbReference type="NCBIfam" id="TIGR02532">
    <property type="entry name" value="IV_pilin_GFxxxE"/>
    <property type="match status" value="1"/>
</dbReference>
<dbReference type="PANTHER" id="PTHR30093">
    <property type="entry name" value="GENERAL SECRETION PATHWAY PROTEIN G"/>
    <property type="match status" value="1"/>
</dbReference>
<keyword evidence="1" id="KW-0488">Methylation</keyword>
<name>A0A8D5GF89_9PROT</name>
<dbReference type="PROSITE" id="PS00409">
    <property type="entry name" value="PROKAR_NTER_METHYL"/>
    <property type="match status" value="1"/>
</dbReference>
<feature type="transmembrane region" description="Helical" evidence="2">
    <location>
        <begin position="15"/>
        <end position="36"/>
    </location>
</feature>
<dbReference type="KEGG" id="mpau:ZMTM_19030"/>
<evidence type="ECO:0000256" key="1">
    <source>
        <dbReference type="ARBA" id="ARBA00022481"/>
    </source>
</evidence>
<protein>
    <submittedName>
        <fullName evidence="3">Type II secretion system pseudopilin OxpG</fullName>
    </submittedName>
</protein>
<keyword evidence="4" id="KW-1185">Reference proteome</keyword>
<dbReference type="InterPro" id="IPR045584">
    <property type="entry name" value="Pilin-like"/>
</dbReference>
<dbReference type="EMBL" id="AP024110">
    <property type="protein sequence ID" value="BCM25644.1"/>
    <property type="molecule type" value="Genomic_DNA"/>
</dbReference>
<sequence>MVMQNKHAGFNTAEGFTLIEVLVVLAIIATLLSMVAPRYFETVERSKETTLKHDLIGMRDAIDKYYSDTGNYPDTLDDLVNKKYLRTIPEDPITGSNSTWVVTPPVSLEVNGSIYDIHSGSPAIAQDGSNYADW</sequence>
<dbReference type="PANTHER" id="PTHR30093:SF47">
    <property type="entry name" value="TYPE IV PILUS NON-CORE MINOR PILIN PILE"/>
    <property type="match status" value="1"/>
</dbReference>
<evidence type="ECO:0000256" key="2">
    <source>
        <dbReference type="SAM" id="Phobius"/>
    </source>
</evidence>
<dbReference type="Gene3D" id="3.30.700.10">
    <property type="entry name" value="Glycoprotein, Type 4 Pilin"/>
    <property type="match status" value="1"/>
</dbReference>
<dbReference type="GO" id="GO:0015627">
    <property type="term" value="C:type II protein secretion system complex"/>
    <property type="evidence" value="ECO:0007669"/>
    <property type="project" value="InterPro"/>
</dbReference>
<dbReference type="PRINTS" id="PR00813">
    <property type="entry name" value="BCTERIALGSPG"/>
</dbReference>
<dbReference type="GO" id="GO:0015628">
    <property type="term" value="P:protein secretion by the type II secretion system"/>
    <property type="evidence" value="ECO:0007669"/>
    <property type="project" value="InterPro"/>
</dbReference>
<dbReference type="SUPFAM" id="SSF54523">
    <property type="entry name" value="Pili subunits"/>
    <property type="match status" value="1"/>
</dbReference>
<accession>A0A8D5GF89</accession>
<dbReference type="InterPro" id="IPR000983">
    <property type="entry name" value="Bac_GSPG_pilin"/>
</dbReference>
<dbReference type="Proteomes" id="UP000826722">
    <property type="component" value="Chromosome"/>
</dbReference>
<organism evidence="3 4">
    <name type="scientific">Methyloradius palustris</name>
    <dbReference type="NCBI Taxonomy" id="2778876"/>
    <lineage>
        <taxon>Bacteria</taxon>
        <taxon>Pseudomonadati</taxon>
        <taxon>Pseudomonadota</taxon>
        <taxon>Betaproteobacteria</taxon>
        <taxon>Nitrosomonadales</taxon>
        <taxon>Methylophilaceae</taxon>
        <taxon>Methyloradius</taxon>
    </lineage>
</organism>
<reference evidence="3" key="1">
    <citation type="journal article" date="2021" name="Arch. Microbiol.">
        <title>Methyloradius palustris gen. nov., sp. nov., a methanol-oxidizing bacterium isolated from snow.</title>
        <authorList>
            <person name="Miyadera T."/>
            <person name="Kojima H."/>
            <person name="Fukui M."/>
        </authorList>
    </citation>
    <scope>NUCLEOTIDE SEQUENCE</scope>
    <source>
        <strain evidence="3">Zm11</strain>
    </source>
</reference>
<gene>
    <name evidence="3" type="primary">oxpG</name>
    <name evidence="3" type="ORF">ZMTM_19030</name>
</gene>
<keyword evidence="2" id="KW-1133">Transmembrane helix</keyword>
<dbReference type="AlphaFoldDB" id="A0A8D5GF89"/>
<dbReference type="InterPro" id="IPR012902">
    <property type="entry name" value="N_methyl_site"/>
</dbReference>
<evidence type="ECO:0000313" key="4">
    <source>
        <dbReference type="Proteomes" id="UP000826722"/>
    </source>
</evidence>